<dbReference type="RefSeq" id="WP_173137875.1">
    <property type="nucleotide sequence ID" value="NZ_CBCSGW010000017.1"/>
</dbReference>
<dbReference type="InterPro" id="IPR013324">
    <property type="entry name" value="RNA_pol_sigma_r3/r4-like"/>
</dbReference>
<evidence type="ECO:0000259" key="2">
    <source>
        <dbReference type="Pfam" id="PF20239"/>
    </source>
</evidence>
<proteinExistence type="predicted"/>
<dbReference type="PANTHER" id="PTHR47756:SF2">
    <property type="entry name" value="BLL6612 PROTEIN"/>
    <property type="match status" value="1"/>
</dbReference>
<reference evidence="3 4" key="1">
    <citation type="submission" date="2020-01" db="EMBL/GenBank/DDBJ databases">
        <title>Kibdelosporangium persica a novel Actinomycetes from a hot desert in Iran.</title>
        <authorList>
            <person name="Safaei N."/>
            <person name="Zaburannyi N."/>
            <person name="Mueller R."/>
            <person name="Wink J."/>
        </authorList>
    </citation>
    <scope>NUCLEOTIDE SEQUENCE [LARGE SCALE GENOMIC DNA]</scope>
    <source>
        <strain evidence="3 4">4NS15</strain>
    </source>
</reference>
<dbReference type="Gene3D" id="1.10.1740.10">
    <property type="match status" value="1"/>
</dbReference>
<dbReference type="InterPro" id="IPR014284">
    <property type="entry name" value="RNA_pol_sigma-70_dom"/>
</dbReference>
<evidence type="ECO:0000313" key="4">
    <source>
        <dbReference type="Proteomes" id="UP000763557"/>
    </source>
</evidence>
<dbReference type="SUPFAM" id="SSF88659">
    <property type="entry name" value="Sigma3 and sigma4 domains of RNA polymerase sigma factors"/>
    <property type="match status" value="1"/>
</dbReference>
<evidence type="ECO:0000259" key="1">
    <source>
        <dbReference type="Pfam" id="PF04542"/>
    </source>
</evidence>
<feature type="domain" description="RNA polymerase sigma-70 region 2" evidence="1">
    <location>
        <begin position="18"/>
        <end position="76"/>
    </location>
</feature>
<name>A0ABX2FB17_9PSEU</name>
<dbReference type="InterPro" id="IPR046531">
    <property type="entry name" value="DUF6596"/>
</dbReference>
<dbReference type="PANTHER" id="PTHR47756">
    <property type="entry name" value="BLL6612 PROTEIN-RELATED"/>
    <property type="match status" value="1"/>
</dbReference>
<keyword evidence="4" id="KW-1185">Reference proteome</keyword>
<protein>
    <submittedName>
        <fullName evidence="3">RNA polymerase ECF-type sigma factor</fullName>
    </submittedName>
</protein>
<evidence type="ECO:0000313" key="3">
    <source>
        <dbReference type="EMBL" id="NRN68575.1"/>
    </source>
</evidence>
<dbReference type="Proteomes" id="UP000763557">
    <property type="component" value="Unassembled WGS sequence"/>
</dbReference>
<dbReference type="Pfam" id="PF04542">
    <property type="entry name" value="Sigma70_r2"/>
    <property type="match status" value="1"/>
</dbReference>
<dbReference type="Pfam" id="PF20239">
    <property type="entry name" value="DUF6596"/>
    <property type="match status" value="1"/>
</dbReference>
<accession>A0ABX2FB17</accession>
<dbReference type="NCBIfam" id="TIGR02937">
    <property type="entry name" value="sigma70-ECF"/>
    <property type="match status" value="1"/>
</dbReference>
<gene>
    <name evidence="3" type="ORF">GC106_58180</name>
</gene>
<sequence length="385" mass="41400">MSLEAAVAQAHRREWAAVLAATMRLTRDFEAAEDAVQEAFEAAMVAWRRDGVPPNPGGWLTTTAKRKALDRMRRADALARRLPLLVVPDDDPEVIQDHRLRLIFMCCHPALAMNARVALTLRLVCGLPTSEIAHLFLVPQPTMAARLTTAKKKIRSAGIPFHVPDDLTARLPAVLAVVYLVYTAGSADRAVELAHLVASLLPEPEVLGLLALIRLNEARAAARFSSDGKPVPLAAQDRSRWDRSAIAAALPLVRKALRGGGPYALQAAIAAVHAEAPAYADTDWPQILALYDELVTVYPSPTAALGRAVALSEVHGAAAGLAEADRLSAELGHYYLLPAARAEFLRALGRCDEAAEADRLAADLAPTTAEAEFFRARAVDSPTRP</sequence>
<feature type="domain" description="DUF6596" evidence="2">
    <location>
        <begin position="170"/>
        <end position="256"/>
    </location>
</feature>
<dbReference type="SUPFAM" id="SSF88946">
    <property type="entry name" value="Sigma2 domain of RNA polymerase sigma factors"/>
    <property type="match status" value="1"/>
</dbReference>
<dbReference type="InterPro" id="IPR007627">
    <property type="entry name" value="RNA_pol_sigma70_r2"/>
</dbReference>
<organism evidence="3 4">
    <name type="scientific">Kibdelosporangium persicum</name>
    <dbReference type="NCBI Taxonomy" id="2698649"/>
    <lineage>
        <taxon>Bacteria</taxon>
        <taxon>Bacillati</taxon>
        <taxon>Actinomycetota</taxon>
        <taxon>Actinomycetes</taxon>
        <taxon>Pseudonocardiales</taxon>
        <taxon>Pseudonocardiaceae</taxon>
        <taxon>Kibdelosporangium</taxon>
    </lineage>
</organism>
<dbReference type="InterPro" id="IPR013325">
    <property type="entry name" value="RNA_pol_sigma_r2"/>
</dbReference>
<dbReference type="EMBL" id="JAAATY010000021">
    <property type="protein sequence ID" value="NRN68575.1"/>
    <property type="molecule type" value="Genomic_DNA"/>
</dbReference>
<comment type="caution">
    <text evidence="3">The sequence shown here is derived from an EMBL/GenBank/DDBJ whole genome shotgun (WGS) entry which is preliminary data.</text>
</comment>